<name>A0AAW1FC86_ZOAVI</name>
<accession>A0AAW1FC86</accession>
<evidence type="ECO:0000313" key="1">
    <source>
        <dbReference type="EMBL" id="KAK9531099.1"/>
    </source>
</evidence>
<organism evidence="1 2">
    <name type="scientific">Zoarces viviparus</name>
    <name type="common">Viviparous eelpout</name>
    <name type="synonym">Blennius viviparus</name>
    <dbReference type="NCBI Taxonomy" id="48416"/>
    <lineage>
        <taxon>Eukaryota</taxon>
        <taxon>Metazoa</taxon>
        <taxon>Chordata</taxon>
        <taxon>Craniata</taxon>
        <taxon>Vertebrata</taxon>
        <taxon>Euteleostomi</taxon>
        <taxon>Actinopterygii</taxon>
        <taxon>Neopterygii</taxon>
        <taxon>Teleostei</taxon>
        <taxon>Neoteleostei</taxon>
        <taxon>Acanthomorphata</taxon>
        <taxon>Eupercaria</taxon>
        <taxon>Perciformes</taxon>
        <taxon>Cottioidei</taxon>
        <taxon>Zoarcales</taxon>
        <taxon>Zoarcidae</taxon>
        <taxon>Zoarcinae</taxon>
        <taxon>Zoarces</taxon>
    </lineage>
</organism>
<dbReference type="EMBL" id="JBCEZU010000089">
    <property type="protein sequence ID" value="KAK9531099.1"/>
    <property type="molecule type" value="Genomic_DNA"/>
</dbReference>
<sequence>MVVGGVCGGEVLRGKQKGLVARKEVRIYWMLERCGGGRDHADEEKCQTVPDQADRRHFGTEITEVPAGVNT</sequence>
<comment type="caution">
    <text evidence="1">The sequence shown here is derived from an EMBL/GenBank/DDBJ whole genome shotgun (WGS) entry which is preliminary data.</text>
</comment>
<evidence type="ECO:0000313" key="2">
    <source>
        <dbReference type="Proteomes" id="UP001488805"/>
    </source>
</evidence>
<dbReference type="AlphaFoldDB" id="A0AAW1FC86"/>
<protein>
    <submittedName>
        <fullName evidence="1">Uncharacterized protein</fullName>
    </submittedName>
</protein>
<reference evidence="1 2" key="1">
    <citation type="journal article" date="2024" name="Genome Biol. Evol.">
        <title>Chromosome-level genome assembly of the viviparous eelpout Zoarces viviparus.</title>
        <authorList>
            <person name="Fuhrmann N."/>
            <person name="Brasseur M.V."/>
            <person name="Bakowski C.E."/>
            <person name="Podsiadlowski L."/>
            <person name="Prost S."/>
            <person name="Krehenwinkel H."/>
            <person name="Mayer C."/>
        </authorList>
    </citation>
    <scope>NUCLEOTIDE SEQUENCE [LARGE SCALE GENOMIC DNA]</scope>
    <source>
        <strain evidence="1">NO-MEL_2022_Ind0_liver</strain>
    </source>
</reference>
<gene>
    <name evidence="1" type="ORF">VZT92_010546</name>
</gene>
<keyword evidence="2" id="KW-1185">Reference proteome</keyword>
<proteinExistence type="predicted"/>
<dbReference type="Proteomes" id="UP001488805">
    <property type="component" value="Unassembled WGS sequence"/>
</dbReference>